<sequence>MPVWREQKTLVFCQRYRLILAHCNALLLTSTRLEAAISKFIQNNKFKFRCGTGAVCVIQLMNPFFENL</sequence>
<organism evidence="1 2">
    <name type="scientific">Xenopus laevis</name>
    <name type="common">African clawed frog</name>
    <dbReference type="NCBI Taxonomy" id="8355"/>
    <lineage>
        <taxon>Eukaryota</taxon>
        <taxon>Metazoa</taxon>
        <taxon>Chordata</taxon>
        <taxon>Craniata</taxon>
        <taxon>Vertebrata</taxon>
        <taxon>Euteleostomi</taxon>
        <taxon>Amphibia</taxon>
        <taxon>Batrachia</taxon>
        <taxon>Anura</taxon>
        <taxon>Pipoidea</taxon>
        <taxon>Pipidae</taxon>
        <taxon>Xenopodinae</taxon>
        <taxon>Xenopus</taxon>
        <taxon>Xenopus</taxon>
    </lineage>
</organism>
<reference evidence="2" key="1">
    <citation type="journal article" date="2016" name="Nature">
        <title>Genome evolution in the allotetraploid frog Xenopus laevis.</title>
        <authorList>
            <person name="Session A.M."/>
            <person name="Uno Y."/>
            <person name="Kwon T."/>
            <person name="Chapman J.A."/>
            <person name="Toyoda A."/>
            <person name="Takahashi S."/>
            <person name="Fukui A."/>
            <person name="Hikosaka A."/>
            <person name="Suzuki A."/>
            <person name="Kondo M."/>
            <person name="van Heeringen S.J."/>
            <person name="Quigley I."/>
            <person name="Heinz S."/>
            <person name="Ogino H."/>
            <person name="Ochi H."/>
            <person name="Hellsten U."/>
            <person name="Lyons J.B."/>
            <person name="Simakov O."/>
            <person name="Putnam N."/>
            <person name="Stites J."/>
            <person name="Kuroki Y."/>
            <person name="Tanaka T."/>
            <person name="Michiue T."/>
            <person name="Watanabe M."/>
            <person name="Bogdanovic O."/>
            <person name="Lister R."/>
            <person name="Georgiou G."/>
            <person name="Paranjpe S.S."/>
            <person name="van Kruijsbergen I."/>
            <person name="Shu S."/>
            <person name="Carlson J."/>
            <person name="Kinoshita T."/>
            <person name="Ohta Y."/>
            <person name="Mawaribuchi S."/>
            <person name="Jenkins J."/>
            <person name="Grimwood J."/>
            <person name="Schmutz J."/>
            <person name="Mitros T."/>
            <person name="Mozaffari S.V."/>
            <person name="Suzuki Y."/>
            <person name="Haramoto Y."/>
            <person name="Yamamoto T.S."/>
            <person name="Takagi C."/>
            <person name="Heald R."/>
            <person name="Miller K."/>
            <person name="Haudenschild C."/>
            <person name="Kitzman J."/>
            <person name="Nakayama T."/>
            <person name="Izutsu Y."/>
            <person name="Robert J."/>
            <person name="Fortriede J."/>
            <person name="Burns K."/>
            <person name="Lotay V."/>
            <person name="Karimi K."/>
            <person name="Yasuoka Y."/>
            <person name="Dichmann D.S."/>
            <person name="Flajnik M.F."/>
            <person name="Houston D.W."/>
            <person name="Shendure J."/>
            <person name="DuPasquier L."/>
            <person name="Vize P.D."/>
            <person name="Zorn A.M."/>
            <person name="Ito M."/>
            <person name="Marcotte E.M."/>
            <person name="Wallingford J.B."/>
            <person name="Ito Y."/>
            <person name="Asashima M."/>
            <person name="Ueno N."/>
            <person name="Matsuda Y."/>
            <person name="Veenstra G.J."/>
            <person name="Fujiyama A."/>
            <person name="Harland R.M."/>
            <person name="Taira M."/>
            <person name="Rokhsar D.S."/>
        </authorList>
    </citation>
    <scope>NUCLEOTIDE SEQUENCE [LARGE SCALE GENOMIC DNA]</scope>
    <source>
        <strain evidence="2">J</strain>
    </source>
</reference>
<dbReference type="EMBL" id="CM004467">
    <property type="protein sequence ID" value="OCT98365.1"/>
    <property type="molecule type" value="Genomic_DNA"/>
</dbReference>
<evidence type="ECO:0000313" key="2">
    <source>
        <dbReference type="Proteomes" id="UP000694892"/>
    </source>
</evidence>
<dbReference type="Proteomes" id="UP000694892">
    <property type="component" value="Chromosome 1S"/>
</dbReference>
<proteinExistence type="predicted"/>
<dbReference type="AlphaFoldDB" id="A0A974DVS0"/>
<gene>
    <name evidence="1" type="ORF">XELAEV_18010597mg</name>
</gene>
<name>A0A974DVS0_XENLA</name>
<accession>A0A974DVS0</accession>
<protein>
    <submittedName>
        <fullName evidence="1">Uncharacterized protein</fullName>
    </submittedName>
</protein>
<evidence type="ECO:0000313" key="1">
    <source>
        <dbReference type="EMBL" id="OCT98365.1"/>
    </source>
</evidence>